<dbReference type="AlphaFoldDB" id="A0A8K0GC82"/>
<comment type="caution">
    <text evidence="1">The sequence shown here is derived from an EMBL/GenBank/DDBJ whole genome shotgun (WGS) entry which is preliminary data.</text>
</comment>
<gene>
    <name evidence="1" type="ORF">ILUMI_11994</name>
</gene>
<proteinExistence type="predicted"/>
<dbReference type="OrthoDB" id="6757671at2759"/>
<feature type="non-terminal residue" evidence="1">
    <location>
        <position position="1"/>
    </location>
</feature>
<reference evidence="1" key="1">
    <citation type="submission" date="2019-08" db="EMBL/GenBank/DDBJ databases">
        <title>The genome of the North American firefly Photinus pyralis.</title>
        <authorList>
            <consortium name="Photinus pyralis genome working group"/>
            <person name="Fallon T.R."/>
            <person name="Sander Lower S.E."/>
            <person name="Weng J.-K."/>
        </authorList>
    </citation>
    <scope>NUCLEOTIDE SEQUENCE</scope>
    <source>
        <strain evidence="1">TRF0915ILg1</strain>
        <tissue evidence="1">Whole body</tissue>
    </source>
</reference>
<evidence type="ECO:0000313" key="1">
    <source>
        <dbReference type="EMBL" id="KAF2894179.1"/>
    </source>
</evidence>
<evidence type="ECO:0000313" key="2">
    <source>
        <dbReference type="Proteomes" id="UP000801492"/>
    </source>
</evidence>
<name>A0A8K0GC82_IGNLU</name>
<dbReference type="Proteomes" id="UP000801492">
    <property type="component" value="Unassembled WGS sequence"/>
</dbReference>
<sequence>MATTRSETANVPKFDDSNFQLWKFSVTILLKAEKLLTIVNGKDTEPEDKKSSEWTAWDTKNSRAQAQKTEISKELLWQKFYEYRMSENAKIAEHISAIELLVKQLKDVDENISNSAICSKVINSLPSKHNAFLTAWDSVS</sequence>
<accession>A0A8K0GC82</accession>
<evidence type="ECO:0008006" key="3">
    <source>
        <dbReference type="Google" id="ProtNLM"/>
    </source>
</evidence>
<dbReference type="Pfam" id="PF14223">
    <property type="entry name" value="Retrotran_gag_2"/>
    <property type="match status" value="1"/>
</dbReference>
<dbReference type="EMBL" id="VTPC01007253">
    <property type="protein sequence ID" value="KAF2894179.1"/>
    <property type="molecule type" value="Genomic_DNA"/>
</dbReference>
<protein>
    <recommendedName>
        <fullName evidence="3">Copia protein</fullName>
    </recommendedName>
</protein>
<organism evidence="1 2">
    <name type="scientific">Ignelater luminosus</name>
    <name type="common">Cucubano</name>
    <name type="synonym">Pyrophorus luminosus</name>
    <dbReference type="NCBI Taxonomy" id="2038154"/>
    <lineage>
        <taxon>Eukaryota</taxon>
        <taxon>Metazoa</taxon>
        <taxon>Ecdysozoa</taxon>
        <taxon>Arthropoda</taxon>
        <taxon>Hexapoda</taxon>
        <taxon>Insecta</taxon>
        <taxon>Pterygota</taxon>
        <taxon>Neoptera</taxon>
        <taxon>Endopterygota</taxon>
        <taxon>Coleoptera</taxon>
        <taxon>Polyphaga</taxon>
        <taxon>Elateriformia</taxon>
        <taxon>Elateroidea</taxon>
        <taxon>Elateridae</taxon>
        <taxon>Agrypninae</taxon>
        <taxon>Pyrophorini</taxon>
        <taxon>Ignelater</taxon>
    </lineage>
</organism>
<keyword evidence="2" id="KW-1185">Reference proteome</keyword>